<accession>A0A8H3ZPH5</accession>
<gene>
    <name evidence="1" type="ORF">GQ607_011359</name>
</gene>
<organism evidence="1 2">
    <name type="scientific">Colletotrichum asianum</name>
    <dbReference type="NCBI Taxonomy" id="702518"/>
    <lineage>
        <taxon>Eukaryota</taxon>
        <taxon>Fungi</taxon>
        <taxon>Dikarya</taxon>
        <taxon>Ascomycota</taxon>
        <taxon>Pezizomycotina</taxon>
        <taxon>Sordariomycetes</taxon>
        <taxon>Hypocreomycetidae</taxon>
        <taxon>Glomerellales</taxon>
        <taxon>Glomerellaceae</taxon>
        <taxon>Colletotrichum</taxon>
        <taxon>Colletotrichum gloeosporioides species complex</taxon>
    </lineage>
</organism>
<reference evidence="1 2" key="1">
    <citation type="submission" date="2019-12" db="EMBL/GenBank/DDBJ databases">
        <title>A genome sequence resource for the geographically widespread anthracnose pathogen Colletotrichum asianum.</title>
        <authorList>
            <person name="Meng Y."/>
        </authorList>
    </citation>
    <scope>NUCLEOTIDE SEQUENCE [LARGE SCALE GENOMIC DNA]</scope>
    <source>
        <strain evidence="1 2">ICMP 18580</strain>
    </source>
</reference>
<feature type="non-terminal residue" evidence="1">
    <location>
        <position position="1"/>
    </location>
</feature>
<name>A0A8H3ZPH5_9PEZI</name>
<dbReference type="EMBL" id="WOWK01000072">
    <property type="protein sequence ID" value="KAF0321356.1"/>
    <property type="molecule type" value="Genomic_DNA"/>
</dbReference>
<evidence type="ECO:0000313" key="1">
    <source>
        <dbReference type="EMBL" id="KAF0321356.1"/>
    </source>
</evidence>
<protein>
    <submittedName>
        <fullName evidence="1">Uncharacterized protein</fullName>
    </submittedName>
</protein>
<dbReference type="Proteomes" id="UP000434172">
    <property type="component" value="Unassembled WGS sequence"/>
</dbReference>
<dbReference type="AlphaFoldDB" id="A0A8H3ZPH5"/>
<sequence>VAHNWVAPCQNRGPPSSIRPLSRYPYLHHGQSLLRLAGWGLEGTGDEDIRDGRVCLRFLIAHGMPACSAKQTHVRFIFDLKLLKEYIRDLGSSAGSLASHSFWDTRLGGFPILASEWPFLVVHCSERRSVSPPDTPRTASRGSLLSPLVSSSAPPSACLTLRMVRLSKFRHLYRCHGLKHVLVVQTVQGTAGALDRAGV</sequence>
<proteinExistence type="predicted"/>
<evidence type="ECO:0000313" key="2">
    <source>
        <dbReference type="Proteomes" id="UP000434172"/>
    </source>
</evidence>
<comment type="caution">
    <text evidence="1">The sequence shown here is derived from an EMBL/GenBank/DDBJ whole genome shotgun (WGS) entry which is preliminary data.</text>
</comment>
<keyword evidence="2" id="KW-1185">Reference proteome</keyword>